<keyword evidence="2" id="KW-0521">NADP</keyword>
<dbReference type="PANTHER" id="PTHR24320:SF282">
    <property type="entry name" value="WW DOMAIN-CONTAINING OXIDOREDUCTASE"/>
    <property type="match status" value="1"/>
</dbReference>
<dbReference type="AlphaFoldDB" id="A0A7S3UY29"/>
<dbReference type="Pfam" id="PF00106">
    <property type="entry name" value="adh_short"/>
    <property type="match status" value="1"/>
</dbReference>
<accession>A0A7S3UY29</accession>
<comment type="similarity">
    <text evidence="1">Belongs to the short-chain dehydrogenases/reductases (SDR) family.</text>
</comment>
<evidence type="ECO:0008006" key="5">
    <source>
        <dbReference type="Google" id="ProtNLM"/>
    </source>
</evidence>
<dbReference type="EMBL" id="HBIN01013807">
    <property type="protein sequence ID" value="CAE0440303.1"/>
    <property type="molecule type" value="Transcribed_RNA"/>
</dbReference>
<keyword evidence="3" id="KW-0560">Oxidoreductase</keyword>
<evidence type="ECO:0000256" key="3">
    <source>
        <dbReference type="ARBA" id="ARBA00023002"/>
    </source>
</evidence>
<reference evidence="4" key="1">
    <citation type="submission" date="2021-01" db="EMBL/GenBank/DDBJ databases">
        <authorList>
            <person name="Corre E."/>
            <person name="Pelletier E."/>
            <person name="Niang G."/>
            <person name="Scheremetjew M."/>
            <person name="Finn R."/>
            <person name="Kale V."/>
            <person name="Holt S."/>
            <person name="Cochrane G."/>
            <person name="Meng A."/>
            <person name="Brown T."/>
            <person name="Cohen L."/>
        </authorList>
    </citation>
    <scope>NUCLEOTIDE SEQUENCE</scope>
    <source>
        <strain evidence="4">GSBS06</strain>
    </source>
</reference>
<dbReference type="PRINTS" id="PR00081">
    <property type="entry name" value="GDHRDH"/>
</dbReference>
<gene>
    <name evidence="4" type="ORF">ASTO00021_LOCUS10437</name>
</gene>
<evidence type="ECO:0000256" key="1">
    <source>
        <dbReference type="ARBA" id="ARBA00006484"/>
    </source>
</evidence>
<evidence type="ECO:0000256" key="2">
    <source>
        <dbReference type="ARBA" id="ARBA00022857"/>
    </source>
</evidence>
<dbReference type="GO" id="GO:0016491">
    <property type="term" value="F:oxidoreductase activity"/>
    <property type="evidence" value="ECO:0007669"/>
    <property type="project" value="UniProtKB-KW"/>
</dbReference>
<dbReference type="InterPro" id="IPR002347">
    <property type="entry name" value="SDR_fam"/>
</dbReference>
<protein>
    <recommendedName>
        <fullName evidence="5">Protochlorophyllide reductase</fullName>
    </recommendedName>
</protein>
<proteinExistence type="inferred from homology"/>
<dbReference type="InterPro" id="IPR036291">
    <property type="entry name" value="NAD(P)-bd_dom_sf"/>
</dbReference>
<sequence>MGSCRCGKCLGVLVVATAILIGFLHSDSSARLLKYIDELENDRGKRYMGMVPALHYGSPWGFTHNELSKLDLSEHIAVITGANSGLGYWTAYHLANRGAEVVLACRSKQKCDHSVQRLQNTVGKNCKVSGMGLDLASFSSIRKFAREFEGKYGSRGLDILILNAGILAPPFSLTDDGIESTMGVNHFGHFLLTKLLLPQLLKVADENAKGIATVVAVSSAGNFDTPPGGVFTTIEQINNESNYNRKKTYGMSKLANILFAQELSDRYKDRNILVNAVHPGAVVTDIARNIIDMVPTEYGRTVFRAAYEGLVQKLLWTAEDAALTQLFAAVSPVLKKSKTTGKYFHPIARPTHPDPHAFNYTLQKKLWVLSEQVTAM</sequence>
<name>A0A7S3UY29_9STRA</name>
<organism evidence="4">
    <name type="scientific">Aplanochytrium stocchinoi</name>
    <dbReference type="NCBI Taxonomy" id="215587"/>
    <lineage>
        <taxon>Eukaryota</taxon>
        <taxon>Sar</taxon>
        <taxon>Stramenopiles</taxon>
        <taxon>Bigyra</taxon>
        <taxon>Labyrinthulomycetes</taxon>
        <taxon>Thraustochytrida</taxon>
        <taxon>Thraustochytriidae</taxon>
        <taxon>Aplanochytrium</taxon>
    </lineage>
</organism>
<dbReference type="Gene3D" id="3.40.50.720">
    <property type="entry name" value="NAD(P)-binding Rossmann-like Domain"/>
    <property type="match status" value="1"/>
</dbReference>
<dbReference type="PANTHER" id="PTHR24320">
    <property type="entry name" value="RETINOL DEHYDROGENASE"/>
    <property type="match status" value="1"/>
</dbReference>
<evidence type="ECO:0000313" key="4">
    <source>
        <dbReference type="EMBL" id="CAE0440303.1"/>
    </source>
</evidence>
<dbReference type="SUPFAM" id="SSF51735">
    <property type="entry name" value="NAD(P)-binding Rossmann-fold domains"/>
    <property type="match status" value="1"/>
</dbReference>